<sequence>MHLIDKDLVVKQAVRNQIRDAKAAQEILGTWSQEQIDGLVKAVAEATYAKREELAKMAHEETGYGKWQDKVAKNTLASMGVYEEYKDLKTVGVLQRYEAKQVMEAAVPVGVIAALIPSTNPTSTVIFKAMIALKTANAIIFSPHPSAAKCIEATVAVIRQALKDFGAPENAVSYLEYASLEATQELMDDRDTKMILATGGKAMVKAAYSSGTPAIGVGPGNVPCYIEKTADIPRTVERIIASKTFDNGVICASEQSVIVDDSIAETVKEEFIKQGAYFITGPDADKFGKLMIQRNGLMNPAMVGKDAETLGQIAGVAIPTGTQVIISEENQVGRDYPYSTEKLCPVLAFYRVKDWEEGLALSRKVLELKGLGHTLSLHTADEAVVEAFFLHSPVSRVLVNVGSALGAVGATTAFLPSMMLGCGAIGNGSTSDNIGPKNLINIRYLAYGDKEISDL</sequence>
<protein>
    <submittedName>
        <fullName evidence="3">Acetaldehyde dehydrogenase (Acetylating)</fullName>
        <ecNumber evidence="3">1.2.1.10</ecNumber>
    </submittedName>
</protein>
<feature type="domain" description="Aldehyde dehydrogenase" evidence="2">
    <location>
        <begin position="12"/>
        <end position="285"/>
    </location>
</feature>
<evidence type="ECO:0000313" key="4">
    <source>
        <dbReference type="Proteomes" id="UP000589521"/>
    </source>
</evidence>
<reference evidence="3 4" key="1">
    <citation type="submission" date="2020-07" db="EMBL/GenBank/DDBJ databases">
        <title>MOT database genomes.</title>
        <authorList>
            <person name="Joseph S."/>
            <person name="Aduse-Opoku J."/>
            <person name="Hashim A."/>
            <person name="Wade W."/>
            <person name="Curtis M."/>
        </authorList>
    </citation>
    <scope>NUCLEOTIDE SEQUENCE [LARGE SCALE GENOMIC DNA]</scope>
    <source>
        <strain evidence="3 4">STR</strain>
    </source>
</reference>
<organism evidence="3 4">
    <name type="scientific">Streptococcus danieliae</name>
    <dbReference type="NCBI Taxonomy" id="747656"/>
    <lineage>
        <taxon>Bacteria</taxon>
        <taxon>Bacillati</taxon>
        <taxon>Bacillota</taxon>
        <taxon>Bacilli</taxon>
        <taxon>Lactobacillales</taxon>
        <taxon>Streptococcaceae</taxon>
        <taxon>Streptococcus</taxon>
    </lineage>
</organism>
<dbReference type="InterPro" id="IPR016161">
    <property type="entry name" value="Ald_DH/histidinol_DH"/>
</dbReference>
<evidence type="ECO:0000259" key="2">
    <source>
        <dbReference type="Pfam" id="PF00171"/>
    </source>
</evidence>
<dbReference type="PANTHER" id="PTHR11699">
    <property type="entry name" value="ALDEHYDE DEHYDROGENASE-RELATED"/>
    <property type="match status" value="1"/>
</dbReference>
<evidence type="ECO:0000256" key="1">
    <source>
        <dbReference type="ARBA" id="ARBA00023002"/>
    </source>
</evidence>
<dbReference type="SUPFAM" id="SSF53720">
    <property type="entry name" value="ALDH-like"/>
    <property type="match status" value="1"/>
</dbReference>
<dbReference type="Proteomes" id="UP000589521">
    <property type="component" value="Unassembled WGS sequence"/>
</dbReference>
<dbReference type="InterPro" id="IPR013357">
    <property type="entry name" value="Acetaldehyde_DH_acetylating"/>
</dbReference>
<dbReference type="Pfam" id="PF00171">
    <property type="entry name" value="Aldedh"/>
    <property type="match status" value="1"/>
</dbReference>
<dbReference type="EC" id="1.2.1.10" evidence="3"/>
<comment type="caution">
    <text evidence="3">The sequence shown here is derived from an EMBL/GenBank/DDBJ whole genome shotgun (WGS) entry which is preliminary data.</text>
</comment>
<dbReference type="AlphaFoldDB" id="A0A7Z0S644"/>
<dbReference type="InterPro" id="IPR016162">
    <property type="entry name" value="Ald_DH_N"/>
</dbReference>
<dbReference type="RefSeq" id="WP_179925129.1">
    <property type="nucleotide sequence ID" value="NZ_JACBXX010000104.1"/>
</dbReference>
<dbReference type="Gene3D" id="3.40.605.10">
    <property type="entry name" value="Aldehyde Dehydrogenase, Chain A, domain 1"/>
    <property type="match status" value="1"/>
</dbReference>
<dbReference type="Gene3D" id="3.40.309.10">
    <property type="entry name" value="Aldehyde Dehydrogenase, Chain A, domain 2"/>
    <property type="match status" value="1"/>
</dbReference>
<dbReference type="GO" id="GO:0008774">
    <property type="term" value="F:acetaldehyde dehydrogenase (acetylating) activity"/>
    <property type="evidence" value="ECO:0007669"/>
    <property type="project" value="UniProtKB-EC"/>
</dbReference>
<name>A0A7Z0S644_9STRE</name>
<proteinExistence type="predicted"/>
<keyword evidence="1 3" id="KW-0560">Oxidoreductase</keyword>
<evidence type="ECO:0000313" key="3">
    <source>
        <dbReference type="EMBL" id="NYS96380.1"/>
    </source>
</evidence>
<accession>A0A7Z0S644</accession>
<dbReference type="InterPro" id="IPR015590">
    <property type="entry name" value="Aldehyde_DH_dom"/>
</dbReference>
<dbReference type="NCBIfam" id="TIGR02518">
    <property type="entry name" value="EutH_ACDH"/>
    <property type="match status" value="1"/>
</dbReference>
<dbReference type="InterPro" id="IPR016163">
    <property type="entry name" value="Ald_DH_C"/>
</dbReference>
<dbReference type="CDD" id="cd07122">
    <property type="entry name" value="ALDH_F20_ACDH"/>
    <property type="match status" value="1"/>
</dbReference>
<gene>
    <name evidence="3" type="ORF">HZY94_04195</name>
</gene>
<dbReference type="EMBL" id="JACBXX010000104">
    <property type="protein sequence ID" value="NYS96380.1"/>
    <property type="molecule type" value="Genomic_DNA"/>
</dbReference>